<dbReference type="RefSeq" id="WP_209749205.1">
    <property type="nucleotide sequence ID" value="NZ_JBHSMH010000072.1"/>
</dbReference>
<sequence>MIGKAMGFALKACGLASIAAYASIGLFAGTSYAEDGQPVSSAGQPTTSAATPLALTSAPIVEPNSVFNPNDQYLDNGTVSATVSGSTLTASAATYATQTVDTIGITFYLQKWNGTSWDTVSAGTMKSATSRNSYSTAMSYSLTAGYYYRARTVHWVMNGAVYEEGTRTSNSVLAS</sequence>
<dbReference type="Proteomes" id="UP001596105">
    <property type="component" value="Unassembled WGS sequence"/>
</dbReference>
<reference evidence="3" key="1">
    <citation type="journal article" date="2019" name="Int. J. Syst. Evol. Microbiol.">
        <title>The Global Catalogue of Microorganisms (GCM) 10K type strain sequencing project: providing services to taxonomists for standard genome sequencing and annotation.</title>
        <authorList>
            <consortium name="The Broad Institute Genomics Platform"/>
            <consortium name="The Broad Institute Genome Sequencing Center for Infectious Disease"/>
            <person name="Wu L."/>
            <person name="Ma J."/>
        </authorList>
    </citation>
    <scope>NUCLEOTIDE SEQUENCE [LARGE SCALE GENOMIC DNA]</scope>
    <source>
        <strain evidence="3">CCUG 57113</strain>
    </source>
</reference>
<feature type="signal peptide" evidence="1">
    <location>
        <begin position="1"/>
        <end position="22"/>
    </location>
</feature>
<evidence type="ECO:0000313" key="3">
    <source>
        <dbReference type="Proteomes" id="UP001596105"/>
    </source>
</evidence>
<name>A0ABW0LZI1_9BACL</name>
<protein>
    <submittedName>
        <fullName evidence="2">Uncharacterized protein</fullName>
    </submittedName>
</protein>
<keyword evidence="1" id="KW-0732">Signal</keyword>
<evidence type="ECO:0000313" key="2">
    <source>
        <dbReference type="EMBL" id="MFC5470711.1"/>
    </source>
</evidence>
<proteinExistence type="predicted"/>
<keyword evidence="3" id="KW-1185">Reference proteome</keyword>
<gene>
    <name evidence="2" type="ORF">ACFPPD_18650</name>
</gene>
<evidence type="ECO:0000256" key="1">
    <source>
        <dbReference type="SAM" id="SignalP"/>
    </source>
</evidence>
<comment type="caution">
    <text evidence="2">The sequence shown here is derived from an EMBL/GenBank/DDBJ whole genome shotgun (WGS) entry which is preliminary data.</text>
</comment>
<organism evidence="2 3">
    <name type="scientific">Cohnella suwonensis</name>
    <dbReference type="NCBI Taxonomy" id="696072"/>
    <lineage>
        <taxon>Bacteria</taxon>
        <taxon>Bacillati</taxon>
        <taxon>Bacillota</taxon>
        <taxon>Bacilli</taxon>
        <taxon>Bacillales</taxon>
        <taxon>Paenibacillaceae</taxon>
        <taxon>Cohnella</taxon>
    </lineage>
</organism>
<accession>A0ABW0LZI1</accession>
<dbReference type="EMBL" id="JBHSMH010000072">
    <property type="protein sequence ID" value="MFC5470711.1"/>
    <property type="molecule type" value="Genomic_DNA"/>
</dbReference>
<feature type="chain" id="PRO_5046399612" evidence="1">
    <location>
        <begin position="23"/>
        <end position="175"/>
    </location>
</feature>